<proteinExistence type="inferred from homology"/>
<dbReference type="EMBL" id="JADGIZ020000003">
    <property type="protein sequence ID" value="KAL2919306.1"/>
    <property type="molecule type" value="Genomic_DNA"/>
</dbReference>
<name>A0ABR4NIL5_9FUNG</name>
<comment type="caution">
    <text evidence="5">The sequence shown here is derived from an EMBL/GenBank/DDBJ whole genome shotgun (WGS) entry which is preliminary data.</text>
</comment>
<reference evidence="5 6" key="1">
    <citation type="submission" date="2023-09" db="EMBL/GenBank/DDBJ databases">
        <title>Pangenome analysis of Batrachochytrium dendrobatidis and related Chytrids.</title>
        <authorList>
            <person name="Yacoub M.N."/>
            <person name="Stajich J.E."/>
            <person name="James T.Y."/>
        </authorList>
    </citation>
    <scope>NUCLEOTIDE SEQUENCE [LARGE SCALE GENOMIC DNA]</scope>
    <source>
        <strain evidence="5 6">JEL0888</strain>
    </source>
</reference>
<accession>A0ABR4NIL5</accession>
<dbReference type="Pfam" id="PF09631">
    <property type="entry name" value="Sen15"/>
    <property type="match status" value="1"/>
</dbReference>
<protein>
    <recommendedName>
        <fullName evidence="4">tRNA-splicing endonuclease subunit Sen15 domain-containing protein</fullName>
    </recommendedName>
</protein>
<keyword evidence="3" id="KW-1133">Transmembrane helix</keyword>
<keyword evidence="3" id="KW-0812">Transmembrane</keyword>
<dbReference type="InterPro" id="IPR011856">
    <property type="entry name" value="tRNA_endonuc-like_dom_sf"/>
</dbReference>
<sequence length="103" mass="11160">MRSLAKLVADDLRLARYERDVAVQELPTGESFVVQLSGEGGRETATVVVPVPIASVWTPDSMRDRIERMRCHAGIAAGPAVVALVAADSSVVYYRLDFSEPCP</sequence>
<evidence type="ECO:0000313" key="6">
    <source>
        <dbReference type="Proteomes" id="UP001527925"/>
    </source>
</evidence>
<dbReference type="InterPro" id="IPR036167">
    <property type="entry name" value="tRNA_intron_Endo_cat-like_sf"/>
</dbReference>
<evidence type="ECO:0000259" key="4">
    <source>
        <dbReference type="Pfam" id="PF09631"/>
    </source>
</evidence>
<evidence type="ECO:0000256" key="3">
    <source>
        <dbReference type="SAM" id="Phobius"/>
    </source>
</evidence>
<feature type="transmembrane region" description="Helical" evidence="3">
    <location>
        <begin position="71"/>
        <end position="94"/>
    </location>
</feature>
<keyword evidence="3" id="KW-0472">Membrane</keyword>
<comment type="similarity">
    <text evidence="1">Belongs to the SEN15 family.</text>
</comment>
<dbReference type="SUPFAM" id="SSF53032">
    <property type="entry name" value="tRNA-intron endonuclease catalytic domain-like"/>
    <property type="match status" value="1"/>
</dbReference>
<dbReference type="InterPro" id="IPR018593">
    <property type="entry name" value="tRNA-endonuc_su_Sen15"/>
</dbReference>
<organism evidence="5 6">
    <name type="scientific">Polyrhizophydium stewartii</name>
    <dbReference type="NCBI Taxonomy" id="2732419"/>
    <lineage>
        <taxon>Eukaryota</taxon>
        <taxon>Fungi</taxon>
        <taxon>Fungi incertae sedis</taxon>
        <taxon>Chytridiomycota</taxon>
        <taxon>Chytridiomycota incertae sedis</taxon>
        <taxon>Chytridiomycetes</taxon>
        <taxon>Rhizophydiales</taxon>
        <taxon>Rhizophydiales incertae sedis</taxon>
        <taxon>Polyrhizophydium</taxon>
    </lineage>
</organism>
<dbReference type="Gene3D" id="3.40.1350.10">
    <property type="match status" value="1"/>
</dbReference>
<gene>
    <name evidence="5" type="ORF">HK105_200949</name>
</gene>
<evidence type="ECO:0000256" key="1">
    <source>
        <dbReference type="ARBA" id="ARBA00006091"/>
    </source>
</evidence>
<keyword evidence="6" id="KW-1185">Reference proteome</keyword>
<evidence type="ECO:0000313" key="5">
    <source>
        <dbReference type="EMBL" id="KAL2919306.1"/>
    </source>
</evidence>
<feature type="domain" description="tRNA-splicing endonuclease subunit Sen15" evidence="4">
    <location>
        <begin position="8"/>
        <end position="96"/>
    </location>
</feature>
<evidence type="ECO:0000256" key="2">
    <source>
        <dbReference type="ARBA" id="ARBA00022694"/>
    </source>
</evidence>
<keyword evidence="2" id="KW-0819">tRNA processing</keyword>
<dbReference type="Proteomes" id="UP001527925">
    <property type="component" value="Unassembled WGS sequence"/>
</dbReference>